<dbReference type="AlphaFoldDB" id="I3YJB5"/>
<reference evidence="2" key="1">
    <citation type="journal article" date="2013" name="Stand. Genomic Sci.">
        <title>Complete genome sequence of the bile-resistant pigment-producing anaerobe Alistipes finegoldii type strain (AHN2437(T)).</title>
        <authorList>
            <person name="Mavromatis K."/>
            <person name="Stackebrandt E."/>
            <person name="Munk C."/>
            <person name="Lapidus A."/>
            <person name="Nolan M."/>
            <person name="Lucas S."/>
            <person name="Hammon N."/>
            <person name="Deshpande S."/>
            <person name="Cheng J.F."/>
            <person name="Tapia R."/>
            <person name="Goodwin L.A."/>
            <person name="Pitluck S."/>
            <person name="Liolios K."/>
            <person name="Pagani I."/>
            <person name="Ivanova N."/>
            <person name="Mikhailova N."/>
            <person name="Huntemann M."/>
            <person name="Pati A."/>
            <person name="Chen A."/>
            <person name="Palaniappan K."/>
            <person name="Land M."/>
            <person name="Hauser L."/>
            <person name="Rohde M."/>
            <person name="Gronow S."/>
            <person name="Goker M."/>
            <person name="Detter J.C."/>
            <person name="Bristow J."/>
            <person name="Eisen J.A."/>
            <person name="Markowitz V."/>
            <person name="Hugenholtz P."/>
            <person name="Kyrpides N.C."/>
            <person name="Klenk H.P."/>
            <person name="Woyke T."/>
        </authorList>
    </citation>
    <scope>NUCLEOTIDE SEQUENCE</scope>
    <source>
        <strain evidence="2">DSM 17242 / JCM 16770 / AHN 2437 / CCUG 46020 / CIP 107999</strain>
    </source>
</reference>
<name>I3YJB5_ALIFI</name>
<sequence length="305" mass="36414">MNPFDANERHRYIIESGGNPVSSADGKEKEIWVNSINIDIDTPIYRYMKWEYLQQFYSEPMHEWILVRPCLWQDKFEQFIFKCDRVHSIKSDMDIEISNLADQYYAQCWTIIEESSLQWQVNKQHTNSCYDNINDDDNGEIWVKVRSTPRKLLGAMFYSLNNLVENTFNIMTYFIGKVEYLDSEAIEKFTITNPTQLMDQTGLQQVLFLLQKRMPYQQEQEVRLIMQVDSEFCSRHQDNIIGRKIDNWYDLIDEIVLDPWVTRNQERAVKSFLSQLAHQQNQKTICCWKSHLNDYPQYLVPTLNI</sequence>
<dbReference type="KEGG" id="afd:Alfi_0706"/>
<protein>
    <submittedName>
        <fullName evidence="1">Uncharacterized protein</fullName>
    </submittedName>
</protein>
<evidence type="ECO:0000313" key="1">
    <source>
        <dbReference type="EMBL" id="AFL77083.1"/>
    </source>
</evidence>
<accession>I3YJB5</accession>
<dbReference type="PATRIC" id="fig|679935.3.peg.657"/>
<dbReference type="eggNOG" id="ENOG50332IA">
    <property type="taxonomic scope" value="Bacteria"/>
</dbReference>
<dbReference type="RefSeq" id="WP_014774775.1">
    <property type="nucleotide sequence ID" value="NC_018011.1"/>
</dbReference>
<proteinExistence type="predicted"/>
<evidence type="ECO:0000313" key="2">
    <source>
        <dbReference type="Proteomes" id="UP000006052"/>
    </source>
</evidence>
<gene>
    <name evidence="1" type="ordered locus">Alfi_0706</name>
</gene>
<dbReference type="Proteomes" id="UP000006052">
    <property type="component" value="Chromosome"/>
</dbReference>
<dbReference type="HOGENOM" id="CLU_073012_0_0_10"/>
<dbReference type="EMBL" id="CP003274">
    <property type="protein sequence ID" value="AFL77083.1"/>
    <property type="molecule type" value="Genomic_DNA"/>
</dbReference>
<organism evidence="1 2">
    <name type="scientific">Alistipes finegoldii (strain DSM 17242 / JCM 16770 / CCUG 46020 / CIP 107999 / KCTC 15236 / AHN 2437)</name>
    <dbReference type="NCBI Taxonomy" id="679935"/>
    <lineage>
        <taxon>Bacteria</taxon>
        <taxon>Pseudomonadati</taxon>
        <taxon>Bacteroidota</taxon>
        <taxon>Bacteroidia</taxon>
        <taxon>Bacteroidales</taxon>
        <taxon>Rikenellaceae</taxon>
        <taxon>Alistipes</taxon>
    </lineage>
</organism>